<feature type="region of interest" description="Disordered" evidence="1">
    <location>
        <begin position="24"/>
        <end position="46"/>
    </location>
</feature>
<evidence type="ECO:0000256" key="1">
    <source>
        <dbReference type="SAM" id="MobiDB-lite"/>
    </source>
</evidence>
<name>A0A7T8H018_CALRO</name>
<dbReference type="AlphaFoldDB" id="A0A7T8H018"/>
<organism evidence="2 3">
    <name type="scientific">Caligus rogercresseyi</name>
    <name type="common">Sea louse</name>
    <dbReference type="NCBI Taxonomy" id="217165"/>
    <lineage>
        <taxon>Eukaryota</taxon>
        <taxon>Metazoa</taxon>
        <taxon>Ecdysozoa</taxon>
        <taxon>Arthropoda</taxon>
        <taxon>Crustacea</taxon>
        <taxon>Multicrustacea</taxon>
        <taxon>Hexanauplia</taxon>
        <taxon>Copepoda</taxon>
        <taxon>Siphonostomatoida</taxon>
        <taxon>Caligidae</taxon>
        <taxon>Caligus</taxon>
    </lineage>
</organism>
<reference evidence="3" key="1">
    <citation type="submission" date="2021-01" db="EMBL/GenBank/DDBJ databases">
        <title>Caligus Genome Assembly.</title>
        <authorList>
            <person name="Gallardo-Escarate C."/>
        </authorList>
    </citation>
    <scope>NUCLEOTIDE SEQUENCE [LARGE SCALE GENOMIC DNA]</scope>
</reference>
<evidence type="ECO:0000313" key="2">
    <source>
        <dbReference type="EMBL" id="QQP41009.1"/>
    </source>
</evidence>
<sequence>MTSNISRIAHEAKIEIPVLVKEQKEPQVPLSKPSKNKVTAPKEEESLLSKRKNLLLYSQRKNLLQYSQVKNLVLYSQRKNLLQYSISEPKLPKRNRPKLKR</sequence>
<gene>
    <name evidence="2" type="ORF">FKW44_015254</name>
</gene>
<accession>A0A7T8H018</accession>
<dbReference type="EMBL" id="CP045899">
    <property type="protein sequence ID" value="QQP41009.1"/>
    <property type="molecule type" value="Genomic_DNA"/>
</dbReference>
<proteinExistence type="predicted"/>
<evidence type="ECO:0000313" key="3">
    <source>
        <dbReference type="Proteomes" id="UP000595437"/>
    </source>
</evidence>
<protein>
    <submittedName>
        <fullName evidence="2">Uncharacterized protein</fullName>
    </submittedName>
</protein>
<dbReference type="Proteomes" id="UP000595437">
    <property type="component" value="Chromosome 10"/>
</dbReference>
<keyword evidence="3" id="KW-1185">Reference proteome</keyword>